<feature type="binding site" evidence="18">
    <location>
        <position position="140"/>
    </location>
    <ligand>
        <name>(6S)-NADPHX</name>
        <dbReference type="ChEBI" id="CHEBI:64076"/>
    </ligand>
</feature>
<dbReference type="GO" id="GO:0046496">
    <property type="term" value="P:nicotinamide nucleotide metabolic process"/>
    <property type="evidence" value="ECO:0007669"/>
    <property type="project" value="UniProtKB-UniRule"/>
</dbReference>
<evidence type="ECO:0000313" key="22">
    <source>
        <dbReference type="EMBL" id="OAM79119.1"/>
    </source>
</evidence>
<reference evidence="22 23" key="1">
    <citation type="submission" date="2016-03" db="EMBL/GenBank/DDBJ databases">
        <title>Genome sequencing of Devosia sp. S37.</title>
        <authorList>
            <person name="Mohd Nor M."/>
        </authorList>
    </citation>
    <scope>NUCLEOTIDE SEQUENCE [LARGE SCALE GENOMIC DNA]</scope>
    <source>
        <strain evidence="22 23">S37</strain>
    </source>
</reference>
<keyword evidence="6 17" id="KW-0547">Nucleotide-binding</keyword>
<evidence type="ECO:0000256" key="15">
    <source>
        <dbReference type="ARBA" id="ARBA00048238"/>
    </source>
</evidence>
<dbReference type="GO" id="GO:0046872">
    <property type="term" value="F:metal ion binding"/>
    <property type="evidence" value="ECO:0007669"/>
    <property type="project" value="UniProtKB-UniRule"/>
</dbReference>
<sequence>MARADALAVETGIDSLALMEAAGGAVTADIAAHFAPRPVLVLCGPGNNGGDGYVVARQLRAQGWPVTLARAGAAEPKGDAATMAARWQGSEVPLSNLRLADFGLVVDALLGAGLDRDLTGALAELVERINASGLPVVSIDMPSGIDGATGEVRGSAVRATRTVTFFRRKPGHLLLPGRAHCGMLVLADIGIPETLLDAIHARAWRNRPGLWSVPVPRAEDHKFSRGHVLALSGGPLQTGAARLAAEGAFRAGAGLVTLTGTEDALRVHAAHVTAIMLKPHESVADLGALLSDRRINAVIIGPAAGIGPETQARTRAILESEAAAILDADAITSFADDPESLFAAIRARKAPVVLTPHEGEFGRLFGAIKGSKLDRTRQAARRSGAIVILKGSDSVIASPDGRAAINDNAPPWLGTAGAGDVLAGIVAGLLAQNMNGFEAAAAAVWLHAEAAKRFGGPGMLSEDLPPLLPPVLKDLAG</sequence>
<feature type="binding site" evidence="18">
    <location>
        <position position="48"/>
    </location>
    <ligand>
        <name>K(+)</name>
        <dbReference type="ChEBI" id="CHEBI:29103"/>
    </ligand>
</feature>
<dbReference type="OrthoDB" id="9806925at2"/>
<dbReference type="AlphaFoldDB" id="A0A178I281"/>
<comment type="catalytic activity">
    <reaction evidence="1 18 19">
        <text>(6R)-NADHX = (6S)-NADHX</text>
        <dbReference type="Rhea" id="RHEA:32215"/>
        <dbReference type="ChEBI" id="CHEBI:64074"/>
        <dbReference type="ChEBI" id="CHEBI:64075"/>
        <dbReference type="EC" id="5.1.99.6"/>
    </reaction>
</comment>
<evidence type="ECO:0000256" key="17">
    <source>
        <dbReference type="HAMAP-Rule" id="MF_01965"/>
    </source>
</evidence>
<keyword evidence="7 17" id="KW-0067">ATP-binding</keyword>
<evidence type="ECO:0000256" key="3">
    <source>
        <dbReference type="ARBA" id="ARBA00006001"/>
    </source>
</evidence>
<dbReference type="InterPro" id="IPR017953">
    <property type="entry name" value="Carbohydrate_kinase_pred_CS"/>
</dbReference>
<dbReference type="InterPro" id="IPR000631">
    <property type="entry name" value="CARKD"/>
</dbReference>
<name>A0A178I281_9HYPH</name>
<protein>
    <recommendedName>
        <fullName evidence="19">Bifunctional NAD(P)H-hydrate repair enzyme</fullName>
    </recommendedName>
    <alternativeName>
        <fullName evidence="19">Nicotinamide nucleotide repair protein</fullName>
    </alternativeName>
    <domain>
        <recommendedName>
            <fullName evidence="19">ADP-dependent (S)-NAD(P)H-hydrate dehydratase</fullName>
            <ecNumber evidence="19">4.2.1.136</ecNumber>
        </recommendedName>
        <alternativeName>
            <fullName evidence="19">ADP-dependent NAD(P)HX dehydratase</fullName>
        </alternativeName>
    </domain>
    <domain>
        <recommendedName>
            <fullName evidence="19">NAD(P)H-hydrate epimerase</fullName>
            <ecNumber evidence="19">5.1.99.6</ecNumber>
        </recommendedName>
    </domain>
</protein>
<proteinExistence type="inferred from homology"/>
<dbReference type="GO" id="GO:0052856">
    <property type="term" value="F:NAD(P)HX epimerase activity"/>
    <property type="evidence" value="ECO:0007669"/>
    <property type="project" value="UniProtKB-UniRule"/>
</dbReference>
<keyword evidence="12 17" id="KW-0456">Lyase</keyword>
<evidence type="ECO:0000256" key="12">
    <source>
        <dbReference type="ARBA" id="ARBA00023239"/>
    </source>
</evidence>
<dbReference type="SUPFAM" id="SSF53613">
    <property type="entry name" value="Ribokinase-like"/>
    <property type="match status" value="1"/>
</dbReference>
<dbReference type="Proteomes" id="UP000078389">
    <property type="component" value="Unassembled WGS sequence"/>
</dbReference>
<keyword evidence="23" id="KW-1185">Reference proteome</keyword>
<keyword evidence="10 17" id="KW-0520">NAD</keyword>
<feature type="binding site" evidence="17">
    <location>
        <position position="240"/>
    </location>
    <ligand>
        <name>(6S)-NADPHX</name>
        <dbReference type="ChEBI" id="CHEBI:64076"/>
    </ligand>
</feature>
<comment type="function">
    <text evidence="17">Catalyzes the dehydration of the S-form of NAD(P)HX at the expense of ADP, which is converted to AMP. Together with NAD(P)HX epimerase, which catalyzes the epimerization of the S- and R-forms, the enzyme allows the repair of both epimers of NAD(P)HX, a damaged form of NAD(P)H that is a result of enzymatic or heat-dependent hydration.</text>
</comment>
<evidence type="ECO:0000256" key="10">
    <source>
        <dbReference type="ARBA" id="ARBA00023027"/>
    </source>
</evidence>
<feature type="binding site" evidence="17">
    <location>
        <begin position="390"/>
        <end position="394"/>
    </location>
    <ligand>
        <name>AMP</name>
        <dbReference type="ChEBI" id="CHEBI:456215"/>
    </ligand>
</feature>
<dbReference type="PANTHER" id="PTHR12592">
    <property type="entry name" value="ATP-DEPENDENT (S)-NAD(P)H-HYDRATE DEHYDRATASE FAMILY MEMBER"/>
    <property type="match status" value="1"/>
</dbReference>
<feature type="binding site" evidence="17">
    <location>
        <position position="419"/>
    </location>
    <ligand>
        <name>AMP</name>
        <dbReference type="ChEBI" id="CHEBI:456215"/>
    </ligand>
</feature>
<evidence type="ECO:0000256" key="5">
    <source>
        <dbReference type="ARBA" id="ARBA00022723"/>
    </source>
</evidence>
<comment type="subunit">
    <text evidence="17">Homotetramer.</text>
</comment>
<feature type="binding site" evidence="18">
    <location>
        <position position="143"/>
    </location>
    <ligand>
        <name>K(+)</name>
        <dbReference type="ChEBI" id="CHEBI:29103"/>
    </ligand>
</feature>
<keyword evidence="9 18" id="KW-0630">Potassium</keyword>
<dbReference type="STRING" id="1770058.A3840_04275"/>
<dbReference type="InterPro" id="IPR004443">
    <property type="entry name" value="YjeF_N_dom"/>
</dbReference>
<dbReference type="PANTHER" id="PTHR12592:SF0">
    <property type="entry name" value="ATP-DEPENDENT (S)-NAD(P)H-HYDRATE DEHYDRATASE"/>
    <property type="match status" value="1"/>
</dbReference>
<dbReference type="EC" id="4.2.1.136" evidence="19"/>
<evidence type="ECO:0000256" key="4">
    <source>
        <dbReference type="ARBA" id="ARBA00009524"/>
    </source>
</evidence>
<evidence type="ECO:0000256" key="6">
    <source>
        <dbReference type="ARBA" id="ARBA00022741"/>
    </source>
</evidence>
<evidence type="ECO:0000256" key="14">
    <source>
        <dbReference type="ARBA" id="ARBA00025153"/>
    </source>
</evidence>
<dbReference type="Pfam" id="PF01256">
    <property type="entry name" value="Carb_kinase"/>
    <property type="match status" value="1"/>
</dbReference>
<dbReference type="Pfam" id="PF03853">
    <property type="entry name" value="YjeF_N"/>
    <property type="match status" value="1"/>
</dbReference>
<dbReference type="InterPro" id="IPR030677">
    <property type="entry name" value="Nnr"/>
</dbReference>
<dbReference type="PIRSF" id="PIRSF017184">
    <property type="entry name" value="Nnr"/>
    <property type="match status" value="1"/>
</dbReference>
<evidence type="ECO:0000256" key="13">
    <source>
        <dbReference type="ARBA" id="ARBA00023268"/>
    </source>
</evidence>
<dbReference type="GO" id="GO:0005524">
    <property type="term" value="F:ATP binding"/>
    <property type="evidence" value="ECO:0007669"/>
    <property type="project" value="UniProtKB-UniRule"/>
</dbReference>
<feature type="binding site" evidence="18">
    <location>
        <position position="107"/>
    </location>
    <ligand>
        <name>K(+)</name>
        <dbReference type="ChEBI" id="CHEBI:29103"/>
    </ligand>
</feature>
<keyword evidence="5 18" id="KW-0479">Metal-binding</keyword>
<evidence type="ECO:0000259" key="20">
    <source>
        <dbReference type="PROSITE" id="PS51383"/>
    </source>
</evidence>
<evidence type="ECO:0000259" key="21">
    <source>
        <dbReference type="PROSITE" id="PS51385"/>
    </source>
</evidence>
<evidence type="ECO:0000256" key="11">
    <source>
        <dbReference type="ARBA" id="ARBA00023235"/>
    </source>
</evidence>
<dbReference type="SUPFAM" id="SSF64153">
    <property type="entry name" value="YjeF N-terminal domain-like"/>
    <property type="match status" value="1"/>
</dbReference>
<comment type="similarity">
    <text evidence="3 19">In the N-terminal section; belongs to the NnrE/AIBP family.</text>
</comment>
<keyword evidence="11 18" id="KW-0413">Isomerase</keyword>
<evidence type="ECO:0000256" key="8">
    <source>
        <dbReference type="ARBA" id="ARBA00022857"/>
    </source>
</evidence>
<dbReference type="NCBIfam" id="TIGR00196">
    <property type="entry name" value="yjeF_cterm"/>
    <property type="match status" value="1"/>
</dbReference>
<feature type="binding site" evidence="17">
    <location>
        <position position="420"/>
    </location>
    <ligand>
        <name>(6S)-NADPHX</name>
        <dbReference type="ChEBI" id="CHEBI:64076"/>
    </ligand>
</feature>
<dbReference type="GO" id="GO:0052855">
    <property type="term" value="F:ADP-dependent NAD(P)H-hydrate dehydratase activity"/>
    <property type="evidence" value="ECO:0007669"/>
    <property type="project" value="UniProtKB-UniRule"/>
</dbReference>
<comment type="similarity">
    <text evidence="4 19">In the C-terminal section; belongs to the NnrD/CARKD family.</text>
</comment>
<dbReference type="EC" id="5.1.99.6" evidence="19"/>
<comment type="similarity">
    <text evidence="17">Belongs to the NnrD/CARKD family.</text>
</comment>
<feature type="domain" description="YjeF N-terminal" evidence="21">
    <location>
        <begin position="1"/>
        <end position="197"/>
    </location>
</feature>
<dbReference type="HAMAP" id="MF_01966">
    <property type="entry name" value="NADHX_epimerase"/>
    <property type="match status" value="1"/>
</dbReference>
<dbReference type="InterPro" id="IPR036652">
    <property type="entry name" value="YjeF_N_dom_sf"/>
</dbReference>
<feature type="binding site" evidence="17">
    <location>
        <position position="357"/>
    </location>
    <ligand>
        <name>(6S)-NADPHX</name>
        <dbReference type="ChEBI" id="CHEBI:64076"/>
    </ligand>
</feature>
<comment type="function">
    <text evidence="14 19">Bifunctional enzyme that catalyzes the epimerization of the S- and R-forms of NAD(P)HX and the dehydration of the S-form of NAD(P)HX at the expense of ADP, which is converted to AMP. This allows the repair of both epimers of NAD(P)HX, a damaged form of NAD(P)H that is a result of enzymatic or heat-dependent hydration.</text>
</comment>
<feature type="binding site" evidence="18">
    <location>
        <begin position="47"/>
        <end position="51"/>
    </location>
    <ligand>
        <name>(6S)-NADPHX</name>
        <dbReference type="ChEBI" id="CHEBI:64076"/>
    </ligand>
</feature>
<comment type="caution">
    <text evidence="22">The sequence shown here is derived from an EMBL/GenBank/DDBJ whole genome shotgun (WGS) entry which is preliminary data.</text>
</comment>
<dbReference type="InterPro" id="IPR029056">
    <property type="entry name" value="Ribokinase-like"/>
</dbReference>
<gene>
    <name evidence="18" type="primary">nnrE</name>
    <name evidence="17" type="synonym">nnrD</name>
    <name evidence="22" type="ORF">A3840_04275</name>
</gene>
<evidence type="ECO:0000256" key="7">
    <source>
        <dbReference type="ARBA" id="ARBA00022840"/>
    </source>
</evidence>
<comment type="similarity">
    <text evidence="18">Belongs to the NnrE/AIBP family.</text>
</comment>
<evidence type="ECO:0000256" key="16">
    <source>
        <dbReference type="ARBA" id="ARBA00049209"/>
    </source>
</evidence>
<comment type="function">
    <text evidence="18">Catalyzes the epimerization of the S- and R-forms of NAD(P)HX, a damaged form of NAD(P)H that is a result of enzymatic or heat-dependent hydration. This is a prerequisite for the S-specific NAD(P)H-hydrate dehydratase to allow the repair of both epimers of NAD(P)HX.</text>
</comment>
<evidence type="ECO:0000256" key="9">
    <source>
        <dbReference type="ARBA" id="ARBA00022958"/>
    </source>
</evidence>
<evidence type="ECO:0000256" key="19">
    <source>
        <dbReference type="PIRNR" id="PIRNR017184"/>
    </source>
</evidence>
<keyword evidence="8 17" id="KW-0521">NADP</keyword>
<evidence type="ECO:0000256" key="1">
    <source>
        <dbReference type="ARBA" id="ARBA00000013"/>
    </source>
</evidence>
<feature type="binding site" evidence="18">
    <location>
        <begin position="111"/>
        <end position="117"/>
    </location>
    <ligand>
        <name>(6S)-NADPHX</name>
        <dbReference type="ChEBI" id="CHEBI:64076"/>
    </ligand>
</feature>
<dbReference type="NCBIfam" id="TIGR00197">
    <property type="entry name" value="yjeF_nterm"/>
    <property type="match status" value="1"/>
</dbReference>
<dbReference type="CDD" id="cd01171">
    <property type="entry name" value="YXKO-related"/>
    <property type="match status" value="1"/>
</dbReference>
<dbReference type="PROSITE" id="PS51383">
    <property type="entry name" value="YJEF_C_3"/>
    <property type="match status" value="1"/>
</dbReference>
<evidence type="ECO:0000256" key="18">
    <source>
        <dbReference type="HAMAP-Rule" id="MF_01966"/>
    </source>
</evidence>
<keyword evidence="13" id="KW-0511">Multifunctional enzyme</keyword>
<comment type="cofactor">
    <cofactor evidence="17">
        <name>Mg(2+)</name>
        <dbReference type="ChEBI" id="CHEBI:18420"/>
    </cofactor>
</comment>
<evidence type="ECO:0000313" key="23">
    <source>
        <dbReference type="Proteomes" id="UP000078389"/>
    </source>
</evidence>
<evidence type="ECO:0000256" key="2">
    <source>
        <dbReference type="ARBA" id="ARBA00000909"/>
    </source>
</evidence>
<comment type="catalytic activity">
    <reaction evidence="2 18 19">
        <text>(6R)-NADPHX = (6S)-NADPHX</text>
        <dbReference type="Rhea" id="RHEA:32227"/>
        <dbReference type="ChEBI" id="CHEBI:64076"/>
        <dbReference type="ChEBI" id="CHEBI:64077"/>
        <dbReference type="EC" id="5.1.99.6"/>
    </reaction>
</comment>
<dbReference type="HAMAP" id="MF_01965">
    <property type="entry name" value="NADHX_dehydratase"/>
    <property type="match status" value="1"/>
</dbReference>
<comment type="catalytic activity">
    <reaction evidence="16 17 19">
        <text>(6S)-NADPHX + ADP = AMP + phosphate + NADPH + H(+)</text>
        <dbReference type="Rhea" id="RHEA:32235"/>
        <dbReference type="ChEBI" id="CHEBI:15378"/>
        <dbReference type="ChEBI" id="CHEBI:43474"/>
        <dbReference type="ChEBI" id="CHEBI:57783"/>
        <dbReference type="ChEBI" id="CHEBI:64076"/>
        <dbReference type="ChEBI" id="CHEBI:456215"/>
        <dbReference type="ChEBI" id="CHEBI:456216"/>
        <dbReference type="EC" id="4.2.1.136"/>
    </reaction>
</comment>
<comment type="cofactor">
    <cofactor evidence="18 19">
        <name>K(+)</name>
        <dbReference type="ChEBI" id="CHEBI:29103"/>
    </cofactor>
    <text evidence="18 19">Binds 1 potassium ion per subunit.</text>
</comment>
<dbReference type="EMBL" id="LVVY01000065">
    <property type="protein sequence ID" value="OAM79119.1"/>
    <property type="molecule type" value="Genomic_DNA"/>
</dbReference>
<dbReference type="PROSITE" id="PS51385">
    <property type="entry name" value="YJEF_N"/>
    <property type="match status" value="1"/>
</dbReference>
<comment type="caution">
    <text evidence="17">Lacks conserved residue(s) required for the propagation of feature annotation.</text>
</comment>
<dbReference type="Gene3D" id="3.40.1190.20">
    <property type="match status" value="1"/>
</dbReference>
<accession>A0A178I281</accession>
<dbReference type="PROSITE" id="PS01050">
    <property type="entry name" value="YJEF_C_2"/>
    <property type="match status" value="1"/>
</dbReference>
<dbReference type="GO" id="GO:0110051">
    <property type="term" value="P:metabolite repair"/>
    <property type="evidence" value="ECO:0007669"/>
    <property type="project" value="TreeGrafter"/>
</dbReference>
<feature type="domain" description="YjeF C-terminal" evidence="20">
    <location>
        <begin position="205"/>
        <end position="475"/>
    </location>
</feature>
<comment type="catalytic activity">
    <reaction evidence="15 17 19">
        <text>(6S)-NADHX + ADP = AMP + phosphate + NADH + H(+)</text>
        <dbReference type="Rhea" id="RHEA:32223"/>
        <dbReference type="ChEBI" id="CHEBI:15378"/>
        <dbReference type="ChEBI" id="CHEBI:43474"/>
        <dbReference type="ChEBI" id="CHEBI:57945"/>
        <dbReference type="ChEBI" id="CHEBI:64074"/>
        <dbReference type="ChEBI" id="CHEBI:456215"/>
        <dbReference type="ChEBI" id="CHEBI:456216"/>
        <dbReference type="EC" id="4.2.1.136"/>
    </reaction>
</comment>
<organism evidence="22 23">
    <name type="scientific">Devosia elaeis</name>
    <dbReference type="NCBI Taxonomy" id="1770058"/>
    <lineage>
        <taxon>Bacteria</taxon>
        <taxon>Pseudomonadati</taxon>
        <taxon>Pseudomonadota</taxon>
        <taxon>Alphaproteobacteria</taxon>
        <taxon>Hyphomicrobiales</taxon>
        <taxon>Devosiaceae</taxon>
        <taxon>Devosia</taxon>
    </lineage>
</organism>
<dbReference type="Gene3D" id="3.40.50.10260">
    <property type="entry name" value="YjeF N-terminal domain"/>
    <property type="match status" value="1"/>
</dbReference>